<comment type="caution">
    <text evidence="3">The sequence shown here is derived from an EMBL/GenBank/DDBJ whole genome shotgun (WGS) entry which is preliminary data.</text>
</comment>
<dbReference type="AlphaFoldDB" id="A0A409WB28"/>
<dbReference type="InParanoid" id="A0A409WB28"/>
<feature type="transmembrane region" description="Helical" evidence="1">
    <location>
        <begin position="159"/>
        <end position="181"/>
    </location>
</feature>
<dbReference type="Proteomes" id="UP000284706">
    <property type="component" value="Unassembled WGS sequence"/>
</dbReference>
<feature type="transmembrane region" description="Helical" evidence="1">
    <location>
        <begin position="88"/>
        <end position="112"/>
    </location>
</feature>
<dbReference type="EMBL" id="NHYE01005235">
    <property type="protein sequence ID" value="PPQ75703.1"/>
    <property type="molecule type" value="Genomic_DNA"/>
</dbReference>
<name>A0A409WB28_9AGAR</name>
<evidence type="ECO:0000256" key="1">
    <source>
        <dbReference type="SAM" id="Phobius"/>
    </source>
</evidence>
<reference evidence="3 4" key="1">
    <citation type="journal article" date="2018" name="Evol. Lett.">
        <title>Horizontal gene cluster transfer increased hallucinogenic mushroom diversity.</title>
        <authorList>
            <person name="Reynolds H.T."/>
            <person name="Vijayakumar V."/>
            <person name="Gluck-Thaler E."/>
            <person name="Korotkin H.B."/>
            <person name="Matheny P.B."/>
            <person name="Slot J.C."/>
        </authorList>
    </citation>
    <scope>NUCLEOTIDE SEQUENCE [LARGE SCALE GENOMIC DNA]</scope>
    <source>
        <strain evidence="3 4">SRW20</strain>
    </source>
</reference>
<keyword evidence="1" id="KW-1133">Transmembrane helix</keyword>
<feature type="transmembrane region" description="Helical" evidence="1">
    <location>
        <begin position="124"/>
        <end position="147"/>
    </location>
</feature>
<keyword evidence="1" id="KW-0812">Transmembrane</keyword>
<accession>A0A409WB28</accession>
<protein>
    <recommendedName>
        <fullName evidence="2">DUF6533 domain-containing protein</fullName>
    </recommendedName>
</protein>
<dbReference type="InterPro" id="IPR045340">
    <property type="entry name" value="DUF6533"/>
</dbReference>
<sequence length="336" mass="38216">MFRLDDLLVFFLIFHGLFCSVYLFSVQRSKRSSRDTMEVASADTVHWLFVDRVYALIAVAVATCTIYDHITTLDEEIELVWKRRKWTLVQVFFFINRYTGGGLQIYTAFVLVRHIAYNTEESCNFLGILQGYLATLVAATMQGIMVYRVSSMYNHQRSVIIMLASAFLSEIVALVVIQVIATDTPAGFPDPAPGVHLCKQDNMPTWTWVNWMPIALFEALVLILSLSLAIKYYNSTKHNPTAMHSFRNSLGYILFRDSITFPLINVVICVANIFAWIHPPYLAGQIAFSFAVLAPCIIGSRLILNLREAYYHPFVEECQSPEDETPEVGLDIIDIR</sequence>
<proteinExistence type="predicted"/>
<feature type="transmembrane region" description="Helical" evidence="1">
    <location>
        <begin position="45"/>
        <end position="67"/>
    </location>
</feature>
<evidence type="ECO:0000313" key="3">
    <source>
        <dbReference type="EMBL" id="PPQ75703.1"/>
    </source>
</evidence>
<evidence type="ECO:0000313" key="4">
    <source>
        <dbReference type="Proteomes" id="UP000284706"/>
    </source>
</evidence>
<keyword evidence="1" id="KW-0472">Membrane</keyword>
<dbReference type="Pfam" id="PF20151">
    <property type="entry name" value="DUF6533"/>
    <property type="match status" value="1"/>
</dbReference>
<feature type="transmembrane region" description="Helical" evidence="1">
    <location>
        <begin position="283"/>
        <end position="304"/>
    </location>
</feature>
<gene>
    <name evidence="3" type="ORF">CVT26_001744</name>
</gene>
<feature type="transmembrane region" description="Helical" evidence="1">
    <location>
        <begin position="254"/>
        <end position="277"/>
    </location>
</feature>
<organism evidence="3 4">
    <name type="scientific">Gymnopilus dilepis</name>
    <dbReference type="NCBI Taxonomy" id="231916"/>
    <lineage>
        <taxon>Eukaryota</taxon>
        <taxon>Fungi</taxon>
        <taxon>Dikarya</taxon>
        <taxon>Basidiomycota</taxon>
        <taxon>Agaricomycotina</taxon>
        <taxon>Agaricomycetes</taxon>
        <taxon>Agaricomycetidae</taxon>
        <taxon>Agaricales</taxon>
        <taxon>Agaricineae</taxon>
        <taxon>Hymenogastraceae</taxon>
        <taxon>Gymnopilus</taxon>
    </lineage>
</organism>
<feature type="domain" description="DUF6533" evidence="2">
    <location>
        <begin position="57"/>
        <end position="100"/>
    </location>
</feature>
<feature type="transmembrane region" description="Helical" evidence="1">
    <location>
        <begin position="7"/>
        <end position="25"/>
    </location>
</feature>
<keyword evidence="4" id="KW-1185">Reference proteome</keyword>
<evidence type="ECO:0000259" key="2">
    <source>
        <dbReference type="Pfam" id="PF20151"/>
    </source>
</evidence>
<feature type="transmembrane region" description="Helical" evidence="1">
    <location>
        <begin position="211"/>
        <end position="233"/>
    </location>
</feature>
<dbReference type="OrthoDB" id="2638860at2759"/>